<organism evidence="6 7">
    <name type="scientific">Undibacterium squillarum</name>
    <dbReference type="NCBI Taxonomy" id="1131567"/>
    <lineage>
        <taxon>Bacteria</taxon>
        <taxon>Pseudomonadati</taxon>
        <taxon>Pseudomonadota</taxon>
        <taxon>Betaproteobacteria</taxon>
        <taxon>Burkholderiales</taxon>
        <taxon>Oxalobacteraceae</taxon>
        <taxon>Undibacterium</taxon>
    </lineage>
</organism>
<accession>A0ABQ2Y337</accession>
<keyword evidence="4" id="KW-0804">Transcription</keyword>
<keyword evidence="7" id="KW-1185">Reference proteome</keyword>
<dbReference type="PANTHER" id="PTHR30419:SF2">
    <property type="entry name" value="LYSR FAMILY TRANSCRIPTIONAL REGULATOR"/>
    <property type="match status" value="1"/>
</dbReference>
<dbReference type="InterPro" id="IPR050950">
    <property type="entry name" value="HTH-type_LysR_regulators"/>
</dbReference>
<evidence type="ECO:0000313" key="7">
    <source>
        <dbReference type="Proteomes" id="UP000653343"/>
    </source>
</evidence>
<name>A0ABQ2Y337_9BURK</name>
<dbReference type="InterPro" id="IPR005119">
    <property type="entry name" value="LysR_subst-bd"/>
</dbReference>
<protein>
    <recommendedName>
        <fullName evidence="5">HTH lysR-type domain-containing protein</fullName>
    </recommendedName>
</protein>
<dbReference type="Gene3D" id="1.10.10.10">
    <property type="entry name" value="Winged helix-like DNA-binding domain superfamily/Winged helix DNA-binding domain"/>
    <property type="match status" value="1"/>
</dbReference>
<evidence type="ECO:0000256" key="2">
    <source>
        <dbReference type="ARBA" id="ARBA00023015"/>
    </source>
</evidence>
<dbReference type="InterPro" id="IPR036388">
    <property type="entry name" value="WH-like_DNA-bd_sf"/>
</dbReference>
<gene>
    <name evidence="6" type="ORF">GCM10010946_34700</name>
</gene>
<dbReference type="SUPFAM" id="SSF46785">
    <property type="entry name" value="Winged helix' DNA-binding domain"/>
    <property type="match status" value="1"/>
</dbReference>
<keyword evidence="3" id="KW-0238">DNA-binding</keyword>
<evidence type="ECO:0000256" key="1">
    <source>
        <dbReference type="ARBA" id="ARBA00009437"/>
    </source>
</evidence>
<dbReference type="SUPFAM" id="SSF53850">
    <property type="entry name" value="Periplasmic binding protein-like II"/>
    <property type="match status" value="1"/>
</dbReference>
<dbReference type="Proteomes" id="UP000653343">
    <property type="component" value="Unassembled WGS sequence"/>
</dbReference>
<dbReference type="EMBL" id="BMYU01000012">
    <property type="protein sequence ID" value="GGX53170.1"/>
    <property type="molecule type" value="Genomic_DNA"/>
</dbReference>
<dbReference type="InterPro" id="IPR036390">
    <property type="entry name" value="WH_DNA-bd_sf"/>
</dbReference>
<dbReference type="Gene3D" id="3.40.190.290">
    <property type="match status" value="1"/>
</dbReference>
<evidence type="ECO:0000259" key="5">
    <source>
        <dbReference type="PROSITE" id="PS50931"/>
    </source>
</evidence>
<feature type="domain" description="HTH lysR-type" evidence="5">
    <location>
        <begin position="9"/>
        <end position="66"/>
    </location>
</feature>
<dbReference type="Pfam" id="PF00126">
    <property type="entry name" value="HTH_1"/>
    <property type="match status" value="1"/>
</dbReference>
<dbReference type="InterPro" id="IPR000847">
    <property type="entry name" value="LysR_HTH_N"/>
</dbReference>
<comment type="caution">
    <text evidence="6">The sequence shown here is derived from an EMBL/GenBank/DDBJ whole genome shotgun (WGS) entry which is preliminary data.</text>
</comment>
<dbReference type="PROSITE" id="PS50931">
    <property type="entry name" value="HTH_LYSR"/>
    <property type="match status" value="1"/>
</dbReference>
<dbReference type="Pfam" id="PF03466">
    <property type="entry name" value="LysR_substrate"/>
    <property type="match status" value="1"/>
</dbReference>
<sequence length="301" mass="33705">MQDPSMKNYTVEEFQLLVAITEEHSFSSAASRLSIDNSVLSKKLNKLEEKAGTKLVHRPGRPYRLTHAGERLLTTAKKVLELTEMANRDIEAMRHQHHLTIISNPSIAIIDVAPALKILREQLDVSVKLIDGNFSEIKSAVLTGKADIGLLTENPHHDGLRFFDYRSDRLCLLCPISHDLSWRESVKLKDIGEYELIGASAARQINQFLEIKAADAKVTLKYVMEADNFDLQAHLVNQCGIPAIMLESLARQWAKAFNIRAIPISEKWATGKFFACVPDISTLSPATTSLLEILCARKKFT</sequence>
<dbReference type="PANTHER" id="PTHR30419">
    <property type="entry name" value="HTH-TYPE TRANSCRIPTIONAL REGULATOR YBHD"/>
    <property type="match status" value="1"/>
</dbReference>
<comment type="similarity">
    <text evidence="1">Belongs to the LysR transcriptional regulatory family.</text>
</comment>
<keyword evidence="2" id="KW-0805">Transcription regulation</keyword>
<evidence type="ECO:0000313" key="6">
    <source>
        <dbReference type="EMBL" id="GGX53170.1"/>
    </source>
</evidence>
<evidence type="ECO:0000256" key="4">
    <source>
        <dbReference type="ARBA" id="ARBA00023163"/>
    </source>
</evidence>
<evidence type="ECO:0000256" key="3">
    <source>
        <dbReference type="ARBA" id="ARBA00023125"/>
    </source>
</evidence>
<reference evidence="7" key="1">
    <citation type="journal article" date="2019" name="Int. J. Syst. Evol. Microbiol.">
        <title>The Global Catalogue of Microorganisms (GCM) 10K type strain sequencing project: providing services to taxonomists for standard genome sequencing and annotation.</title>
        <authorList>
            <consortium name="The Broad Institute Genomics Platform"/>
            <consortium name="The Broad Institute Genome Sequencing Center for Infectious Disease"/>
            <person name="Wu L."/>
            <person name="Ma J."/>
        </authorList>
    </citation>
    <scope>NUCLEOTIDE SEQUENCE [LARGE SCALE GENOMIC DNA]</scope>
    <source>
        <strain evidence="7">KCTC 23917</strain>
    </source>
</reference>
<proteinExistence type="inferred from homology"/>